<organism evidence="1 2">
    <name type="scientific">Liparis tanakae</name>
    <name type="common">Tanaka's snailfish</name>
    <dbReference type="NCBI Taxonomy" id="230148"/>
    <lineage>
        <taxon>Eukaryota</taxon>
        <taxon>Metazoa</taxon>
        <taxon>Chordata</taxon>
        <taxon>Craniata</taxon>
        <taxon>Vertebrata</taxon>
        <taxon>Euteleostomi</taxon>
        <taxon>Actinopterygii</taxon>
        <taxon>Neopterygii</taxon>
        <taxon>Teleostei</taxon>
        <taxon>Neoteleostei</taxon>
        <taxon>Acanthomorphata</taxon>
        <taxon>Eupercaria</taxon>
        <taxon>Perciformes</taxon>
        <taxon>Cottioidei</taxon>
        <taxon>Cottales</taxon>
        <taxon>Liparidae</taxon>
        <taxon>Liparis</taxon>
    </lineage>
</organism>
<accession>A0A4Z2GQJ1</accession>
<sequence length="90" mass="9886">MKCSRQRLELMAWIATNTRHNAASVCSVSDLAVFTSRHAAVTLRRTPEPRDFPSVTAVTITTTPCARRAPLALHTAASPTHNPVLIKHRT</sequence>
<protein>
    <submittedName>
        <fullName evidence="1">Uncharacterized protein</fullName>
    </submittedName>
</protein>
<evidence type="ECO:0000313" key="2">
    <source>
        <dbReference type="Proteomes" id="UP000314294"/>
    </source>
</evidence>
<dbReference type="AlphaFoldDB" id="A0A4Z2GQJ1"/>
<dbReference type="Proteomes" id="UP000314294">
    <property type="component" value="Unassembled WGS sequence"/>
</dbReference>
<dbReference type="EMBL" id="SRLO01000452">
    <property type="protein sequence ID" value="TNN55571.1"/>
    <property type="molecule type" value="Genomic_DNA"/>
</dbReference>
<proteinExistence type="predicted"/>
<reference evidence="1 2" key="1">
    <citation type="submission" date="2019-03" db="EMBL/GenBank/DDBJ databases">
        <title>First draft genome of Liparis tanakae, snailfish: a comprehensive survey of snailfish specific genes.</title>
        <authorList>
            <person name="Kim W."/>
            <person name="Song I."/>
            <person name="Jeong J.-H."/>
            <person name="Kim D."/>
            <person name="Kim S."/>
            <person name="Ryu S."/>
            <person name="Song J.Y."/>
            <person name="Lee S.K."/>
        </authorList>
    </citation>
    <scope>NUCLEOTIDE SEQUENCE [LARGE SCALE GENOMIC DNA]</scope>
    <source>
        <tissue evidence="1">Muscle</tissue>
    </source>
</reference>
<name>A0A4Z2GQJ1_9TELE</name>
<comment type="caution">
    <text evidence="1">The sequence shown here is derived from an EMBL/GenBank/DDBJ whole genome shotgun (WGS) entry which is preliminary data.</text>
</comment>
<keyword evidence="2" id="KW-1185">Reference proteome</keyword>
<gene>
    <name evidence="1" type="ORF">EYF80_034229</name>
</gene>
<evidence type="ECO:0000313" key="1">
    <source>
        <dbReference type="EMBL" id="TNN55571.1"/>
    </source>
</evidence>